<organism evidence="1 2">
    <name type="scientific">Alkalibacillus salilacus</name>
    <dbReference type="NCBI Taxonomy" id="284582"/>
    <lineage>
        <taxon>Bacteria</taxon>
        <taxon>Bacillati</taxon>
        <taxon>Bacillota</taxon>
        <taxon>Bacilli</taxon>
        <taxon>Bacillales</taxon>
        <taxon>Bacillaceae</taxon>
        <taxon>Alkalibacillus</taxon>
    </lineage>
</organism>
<name>A0ABT9VFW9_9BACI</name>
<proteinExistence type="predicted"/>
<accession>A0ABT9VFW9</accession>
<dbReference type="EMBL" id="JAUSTQ010000006">
    <property type="protein sequence ID" value="MDQ0159755.1"/>
    <property type="molecule type" value="Genomic_DNA"/>
</dbReference>
<evidence type="ECO:0000313" key="1">
    <source>
        <dbReference type="EMBL" id="MDQ0159755.1"/>
    </source>
</evidence>
<comment type="caution">
    <text evidence="1">The sequence shown here is derived from an EMBL/GenBank/DDBJ whole genome shotgun (WGS) entry which is preliminary data.</text>
</comment>
<dbReference type="Proteomes" id="UP001224359">
    <property type="component" value="Unassembled WGS sequence"/>
</dbReference>
<dbReference type="RefSeq" id="WP_306976481.1">
    <property type="nucleotide sequence ID" value="NZ_JAUSTQ010000006.1"/>
</dbReference>
<sequence length="65" mass="7202">MEANKKWLSIPKDIREKLITNVFCSNCRGSATITGFTIEYHEAGIVLKGECKACGNNVSRVVELD</sequence>
<gene>
    <name evidence="1" type="ORF">J2S77_001741</name>
</gene>
<keyword evidence="2" id="KW-1185">Reference proteome</keyword>
<protein>
    <submittedName>
        <fullName evidence="1">Uncharacterized protein</fullName>
    </submittedName>
</protein>
<reference evidence="1 2" key="1">
    <citation type="submission" date="2023-07" db="EMBL/GenBank/DDBJ databases">
        <title>Genomic Encyclopedia of Type Strains, Phase IV (KMG-IV): sequencing the most valuable type-strain genomes for metagenomic binning, comparative biology and taxonomic classification.</title>
        <authorList>
            <person name="Goeker M."/>
        </authorList>
    </citation>
    <scope>NUCLEOTIDE SEQUENCE [LARGE SCALE GENOMIC DNA]</scope>
    <source>
        <strain evidence="1 2">DSM 16460</strain>
    </source>
</reference>
<evidence type="ECO:0000313" key="2">
    <source>
        <dbReference type="Proteomes" id="UP001224359"/>
    </source>
</evidence>